<comment type="caution">
    <text evidence="8">The sequence shown here is derived from an EMBL/GenBank/DDBJ whole genome shotgun (WGS) entry which is preliminary data.</text>
</comment>
<evidence type="ECO:0000256" key="4">
    <source>
        <dbReference type="ARBA" id="ARBA00022692"/>
    </source>
</evidence>
<keyword evidence="4 7" id="KW-0812">Transmembrane</keyword>
<name>A0ABQ3LHR0_9SPHN</name>
<dbReference type="PANTHER" id="PTHR33508">
    <property type="entry name" value="UPF0056 MEMBRANE PROTEIN YHCE"/>
    <property type="match status" value="1"/>
</dbReference>
<evidence type="ECO:0000256" key="7">
    <source>
        <dbReference type="RuleBase" id="RU362048"/>
    </source>
</evidence>
<organism evidence="8 9">
    <name type="scientific">Sphingomonas glacialis</name>
    <dbReference type="NCBI Taxonomy" id="658225"/>
    <lineage>
        <taxon>Bacteria</taxon>
        <taxon>Pseudomonadati</taxon>
        <taxon>Pseudomonadota</taxon>
        <taxon>Alphaproteobacteria</taxon>
        <taxon>Sphingomonadales</taxon>
        <taxon>Sphingomonadaceae</taxon>
        <taxon>Sphingomonas</taxon>
    </lineage>
</organism>
<protein>
    <recommendedName>
        <fullName evidence="7">UPF0056 membrane protein</fullName>
    </recommendedName>
</protein>
<feature type="transmembrane region" description="Helical" evidence="7">
    <location>
        <begin position="133"/>
        <end position="154"/>
    </location>
</feature>
<comment type="similarity">
    <text evidence="2 7">Belongs to the UPF0056 (MarC) family.</text>
</comment>
<evidence type="ECO:0000256" key="3">
    <source>
        <dbReference type="ARBA" id="ARBA00022475"/>
    </source>
</evidence>
<feature type="transmembrane region" description="Helical" evidence="7">
    <location>
        <begin position="160"/>
        <end position="181"/>
    </location>
</feature>
<evidence type="ECO:0000256" key="5">
    <source>
        <dbReference type="ARBA" id="ARBA00022989"/>
    </source>
</evidence>
<evidence type="ECO:0000256" key="2">
    <source>
        <dbReference type="ARBA" id="ARBA00009784"/>
    </source>
</evidence>
<evidence type="ECO:0000256" key="6">
    <source>
        <dbReference type="ARBA" id="ARBA00023136"/>
    </source>
</evidence>
<keyword evidence="5 7" id="KW-1133">Transmembrane helix</keyword>
<dbReference type="EMBL" id="BNAQ01000002">
    <property type="protein sequence ID" value="GHH16566.1"/>
    <property type="molecule type" value="Genomic_DNA"/>
</dbReference>
<gene>
    <name evidence="8" type="ORF">GCM10008023_20710</name>
</gene>
<dbReference type="Proteomes" id="UP000652430">
    <property type="component" value="Unassembled WGS sequence"/>
</dbReference>
<reference evidence="9" key="1">
    <citation type="journal article" date="2019" name="Int. J. Syst. Evol. Microbiol.">
        <title>The Global Catalogue of Microorganisms (GCM) 10K type strain sequencing project: providing services to taxonomists for standard genome sequencing and annotation.</title>
        <authorList>
            <consortium name="The Broad Institute Genomics Platform"/>
            <consortium name="The Broad Institute Genome Sequencing Center for Infectious Disease"/>
            <person name="Wu L."/>
            <person name="Ma J."/>
        </authorList>
    </citation>
    <scope>NUCLEOTIDE SEQUENCE [LARGE SCALE GENOMIC DNA]</scope>
    <source>
        <strain evidence="9">CGMCC 1.8957</strain>
    </source>
</reference>
<evidence type="ECO:0000313" key="9">
    <source>
        <dbReference type="Proteomes" id="UP000652430"/>
    </source>
</evidence>
<evidence type="ECO:0000313" key="8">
    <source>
        <dbReference type="EMBL" id="GHH16566.1"/>
    </source>
</evidence>
<keyword evidence="9" id="KW-1185">Reference proteome</keyword>
<comment type="subcellular location">
    <subcellularLocation>
        <location evidence="1 7">Cell membrane</location>
        <topology evidence="1 7">Multi-pass membrane protein</topology>
    </subcellularLocation>
</comment>
<dbReference type="RefSeq" id="WP_189676162.1">
    <property type="nucleotide sequence ID" value="NZ_BNAQ01000002.1"/>
</dbReference>
<accession>A0ABQ3LHR0</accession>
<keyword evidence="3" id="KW-1003">Cell membrane</keyword>
<feature type="transmembrane region" description="Helical" evidence="7">
    <location>
        <begin position="6"/>
        <end position="32"/>
    </location>
</feature>
<feature type="transmembrane region" description="Helical" evidence="7">
    <location>
        <begin position="69"/>
        <end position="90"/>
    </location>
</feature>
<sequence>MTALDTSVLVTMTVGLFAITAPIAVLPLFVAATAGQTQGDQRRTALMAAATYVVAGLLALFVGNAALGVFGVSIAALRVAGMAVIGVIGWQMLNAPIPSEATPVRSHHHRASNTHVPVAAHNAVAPSPASVGILPLGFPIYAGPGVLSVIIAWGSGSRPVYLAAMAAILANAAIIVALDFLAAPITRVIGEKALLITEKIFGLLVVAIAVGGMASALVVLFPGLGGR</sequence>
<dbReference type="PANTHER" id="PTHR33508:SF1">
    <property type="entry name" value="UPF0056 MEMBRANE PROTEIN YHCE"/>
    <property type="match status" value="1"/>
</dbReference>
<feature type="transmembrane region" description="Helical" evidence="7">
    <location>
        <begin position="201"/>
        <end position="224"/>
    </location>
</feature>
<evidence type="ECO:0000256" key="1">
    <source>
        <dbReference type="ARBA" id="ARBA00004651"/>
    </source>
</evidence>
<dbReference type="InterPro" id="IPR002771">
    <property type="entry name" value="Multi_antbiot-R_MarC"/>
</dbReference>
<dbReference type="Pfam" id="PF01914">
    <property type="entry name" value="MarC"/>
    <property type="match status" value="1"/>
</dbReference>
<keyword evidence="6 7" id="KW-0472">Membrane</keyword>
<feature type="transmembrane region" description="Helical" evidence="7">
    <location>
        <begin position="44"/>
        <end position="63"/>
    </location>
</feature>
<proteinExistence type="inferred from homology"/>